<evidence type="ECO:0000259" key="1">
    <source>
        <dbReference type="Pfam" id="PF13302"/>
    </source>
</evidence>
<dbReference type="InterPro" id="IPR016181">
    <property type="entry name" value="Acyl_CoA_acyltransferase"/>
</dbReference>
<dbReference type="AlphaFoldDB" id="C7N2Y1"/>
<dbReference type="GO" id="GO:0016747">
    <property type="term" value="F:acyltransferase activity, transferring groups other than amino-acyl groups"/>
    <property type="evidence" value="ECO:0007669"/>
    <property type="project" value="InterPro"/>
</dbReference>
<dbReference type="PANTHER" id="PTHR43792">
    <property type="entry name" value="GNAT FAMILY, PUTATIVE (AFU_ORTHOLOGUE AFUA_3G00765)-RELATED-RELATED"/>
    <property type="match status" value="1"/>
</dbReference>
<keyword evidence="2" id="KW-0808">Transferase</keyword>
<name>C7N2Y1_SLAHD</name>
<keyword evidence="2" id="KW-0689">Ribosomal protein</keyword>
<dbReference type="RefSeq" id="WP_012797608.1">
    <property type="nucleotide sequence ID" value="NC_013165.1"/>
</dbReference>
<organism evidence="2 3">
    <name type="scientific">Slackia heliotrinireducens (strain ATCC 29202 / DSM 20476 / NCTC 11029 / RHS 1)</name>
    <name type="common">Peptococcus heliotrinreducens</name>
    <dbReference type="NCBI Taxonomy" id="471855"/>
    <lineage>
        <taxon>Bacteria</taxon>
        <taxon>Bacillati</taxon>
        <taxon>Actinomycetota</taxon>
        <taxon>Coriobacteriia</taxon>
        <taxon>Eggerthellales</taxon>
        <taxon>Eggerthellaceae</taxon>
        <taxon>Slackia</taxon>
    </lineage>
</organism>
<gene>
    <name evidence="2" type="ordered locus">Shel_04410</name>
</gene>
<dbReference type="STRING" id="471855.Shel_04410"/>
<protein>
    <submittedName>
        <fullName evidence="2">Acetyltransferase, ribosomal protein N-acetylase</fullName>
    </submittedName>
</protein>
<keyword evidence="2" id="KW-0687">Ribonucleoprotein</keyword>
<sequence length="177" mass="20127">MHFESDALILHTPKNSDLVGLRRIMNDSKVYRLEPTYLPESGLTPEEALVKFQNLELERDRQCILGIYRKSDPETLVGLAELYDYKPSGRIISVGCRLAQDFWGCGIATSCAEAMIEFLMAETQVSLITAHCIPENLASQKSLMKAGFEHLQTKYEDWGYAEPTRADIYAYNIERNN</sequence>
<proteinExistence type="predicted"/>
<evidence type="ECO:0000313" key="3">
    <source>
        <dbReference type="Proteomes" id="UP000002026"/>
    </source>
</evidence>
<dbReference type="Gene3D" id="3.40.630.30">
    <property type="match status" value="1"/>
</dbReference>
<evidence type="ECO:0000313" key="2">
    <source>
        <dbReference type="EMBL" id="ACV21502.1"/>
    </source>
</evidence>
<dbReference type="eggNOG" id="COG1670">
    <property type="taxonomic scope" value="Bacteria"/>
</dbReference>
<dbReference type="KEGG" id="shi:Shel_04410"/>
<dbReference type="Pfam" id="PF13302">
    <property type="entry name" value="Acetyltransf_3"/>
    <property type="match status" value="1"/>
</dbReference>
<feature type="domain" description="N-acetyltransferase" evidence="1">
    <location>
        <begin position="8"/>
        <end position="149"/>
    </location>
</feature>
<keyword evidence="3" id="KW-1185">Reference proteome</keyword>
<reference evidence="2 3" key="1">
    <citation type="journal article" date="2009" name="Stand. Genomic Sci.">
        <title>Complete genome sequence of Slackia heliotrinireducens type strain (RHS 1).</title>
        <authorList>
            <person name="Pukall R."/>
            <person name="Lapidus A."/>
            <person name="Nolan M."/>
            <person name="Copeland A."/>
            <person name="Glavina Del Rio T."/>
            <person name="Lucas S."/>
            <person name="Chen F."/>
            <person name="Tice H."/>
            <person name="Cheng J.F."/>
            <person name="Chertkov O."/>
            <person name="Bruce D."/>
            <person name="Goodwin L."/>
            <person name="Kuske C."/>
            <person name="Brettin T."/>
            <person name="Detter J.C."/>
            <person name="Han C."/>
            <person name="Pitluck S."/>
            <person name="Pati A."/>
            <person name="Mavrommatis K."/>
            <person name="Ivanova N."/>
            <person name="Ovchinnikova G."/>
            <person name="Chen A."/>
            <person name="Palaniappan K."/>
            <person name="Schneider S."/>
            <person name="Rohde M."/>
            <person name="Chain P."/>
            <person name="D'haeseleer P."/>
            <person name="Goker M."/>
            <person name="Bristow J."/>
            <person name="Eisen J.A."/>
            <person name="Markowitz V."/>
            <person name="Kyrpides N.C."/>
            <person name="Klenk H.P."/>
            <person name="Hugenholtz P."/>
        </authorList>
    </citation>
    <scope>NUCLEOTIDE SEQUENCE [LARGE SCALE GENOMIC DNA]</scope>
    <source>
        <strain evidence="3">ATCC 29202 / DSM 20476 / NCTC 11029 / RHS 1</strain>
    </source>
</reference>
<dbReference type="SUPFAM" id="SSF55729">
    <property type="entry name" value="Acyl-CoA N-acyltransferases (Nat)"/>
    <property type="match status" value="1"/>
</dbReference>
<dbReference type="EMBL" id="CP001684">
    <property type="protein sequence ID" value="ACV21502.1"/>
    <property type="molecule type" value="Genomic_DNA"/>
</dbReference>
<dbReference type="PANTHER" id="PTHR43792:SF16">
    <property type="entry name" value="N-ACETYLTRANSFERASE DOMAIN-CONTAINING PROTEIN"/>
    <property type="match status" value="1"/>
</dbReference>
<accession>C7N2Y1</accession>
<dbReference type="InterPro" id="IPR000182">
    <property type="entry name" value="GNAT_dom"/>
</dbReference>
<dbReference type="HOGENOM" id="CLU_013985_3_1_11"/>
<dbReference type="InterPro" id="IPR051531">
    <property type="entry name" value="N-acetyltransferase"/>
</dbReference>
<dbReference type="GO" id="GO:0005840">
    <property type="term" value="C:ribosome"/>
    <property type="evidence" value="ECO:0007669"/>
    <property type="project" value="UniProtKB-KW"/>
</dbReference>
<dbReference type="Proteomes" id="UP000002026">
    <property type="component" value="Chromosome"/>
</dbReference>